<reference evidence="1" key="2">
    <citation type="submission" date="2020-11" db="EMBL/GenBank/DDBJ databases">
        <authorList>
            <person name="McCartney M.A."/>
            <person name="Auch B."/>
            <person name="Kono T."/>
            <person name="Mallez S."/>
            <person name="Becker A."/>
            <person name="Gohl D.M."/>
            <person name="Silverstein K.A.T."/>
            <person name="Koren S."/>
            <person name="Bechman K.B."/>
            <person name="Herman A."/>
            <person name="Abrahante J.E."/>
            <person name="Garbe J."/>
        </authorList>
    </citation>
    <scope>NUCLEOTIDE SEQUENCE</scope>
    <source>
        <strain evidence="1">Duluth1</strain>
        <tissue evidence="1">Whole animal</tissue>
    </source>
</reference>
<proteinExistence type="predicted"/>
<protein>
    <submittedName>
        <fullName evidence="1">Uncharacterized protein</fullName>
    </submittedName>
</protein>
<dbReference type="AlphaFoldDB" id="A0A9D4L3F1"/>
<evidence type="ECO:0000313" key="2">
    <source>
        <dbReference type="Proteomes" id="UP000828390"/>
    </source>
</evidence>
<dbReference type="Proteomes" id="UP000828390">
    <property type="component" value="Unassembled WGS sequence"/>
</dbReference>
<accession>A0A9D4L3F1</accession>
<name>A0A9D4L3F1_DREPO</name>
<evidence type="ECO:0000313" key="1">
    <source>
        <dbReference type="EMBL" id="KAH3850638.1"/>
    </source>
</evidence>
<organism evidence="1 2">
    <name type="scientific">Dreissena polymorpha</name>
    <name type="common">Zebra mussel</name>
    <name type="synonym">Mytilus polymorpha</name>
    <dbReference type="NCBI Taxonomy" id="45954"/>
    <lineage>
        <taxon>Eukaryota</taxon>
        <taxon>Metazoa</taxon>
        <taxon>Spiralia</taxon>
        <taxon>Lophotrochozoa</taxon>
        <taxon>Mollusca</taxon>
        <taxon>Bivalvia</taxon>
        <taxon>Autobranchia</taxon>
        <taxon>Heteroconchia</taxon>
        <taxon>Euheterodonta</taxon>
        <taxon>Imparidentia</taxon>
        <taxon>Neoheterodontei</taxon>
        <taxon>Myida</taxon>
        <taxon>Dreissenoidea</taxon>
        <taxon>Dreissenidae</taxon>
        <taxon>Dreissena</taxon>
    </lineage>
</organism>
<gene>
    <name evidence="1" type="ORF">DPMN_093062</name>
</gene>
<keyword evidence="2" id="KW-1185">Reference proteome</keyword>
<dbReference type="EMBL" id="JAIWYP010000003">
    <property type="protein sequence ID" value="KAH3850638.1"/>
    <property type="molecule type" value="Genomic_DNA"/>
</dbReference>
<reference evidence="1" key="1">
    <citation type="journal article" date="2019" name="bioRxiv">
        <title>The Genome of the Zebra Mussel, Dreissena polymorpha: A Resource for Invasive Species Research.</title>
        <authorList>
            <person name="McCartney M.A."/>
            <person name="Auch B."/>
            <person name="Kono T."/>
            <person name="Mallez S."/>
            <person name="Zhang Y."/>
            <person name="Obille A."/>
            <person name="Becker A."/>
            <person name="Abrahante J.E."/>
            <person name="Garbe J."/>
            <person name="Badalamenti J.P."/>
            <person name="Herman A."/>
            <person name="Mangelson H."/>
            <person name="Liachko I."/>
            <person name="Sullivan S."/>
            <person name="Sone E.D."/>
            <person name="Koren S."/>
            <person name="Silverstein K.A.T."/>
            <person name="Beckman K.B."/>
            <person name="Gohl D.M."/>
        </authorList>
    </citation>
    <scope>NUCLEOTIDE SEQUENCE</scope>
    <source>
        <strain evidence="1">Duluth1</strain>
        <tissue evidence="1">Whole animal</tissue>
    </source>
</reference>
<comment type="caution">
    <text evidence="1">The sequence shown here is derived from an EMBL/GenBank/DDBJ whole genome shotgun (WGS) entry which is preliminary data.</text>
</comment>
<sequence>MEDASKRACFAWRSYDVRFPLQQEVSFASWAVINTELWWRCTLSGNVLSLPQVVMKRQGDKGSVPRTVALQSSSVFLLQKASIAISSRA</sequence>